<protein>
    <submittedName>
        <fullName evidence="1">Uncharacterized protein</fullName>
    </submittedName>
</protein>
<name>A0A9Q1HDU9_HOLLE</name>
<sequence length="81" mass="9406">MAENPSKEGVKDVSGKLMSKYEYFMISNDENCKLLDEEAKTEHLSKWCEEKETYIMNTKNNVESWFASKSEEEAFPTQIKG</sequence>
<comment type="caution">
    <text evidence="1">The sequence shown here is derived from an EMBL/GenBank/DDBJ whole genome shotgun (WGS) entry which is preliminary data.</text>
</comment>
<dbReference type="Proteomes" id="UP001152320">
    <property type="component" value="Chromosome 5"/>
</dbReference>
<keyword evidence="2" id="KW-1185">Reference proteome</keyword>
<evidence type="ECO:0000313" key="1">
    <source>
        <dbReference type="EMBL" id="KAJ8041551.1"/>
    </source>
</evidence>
<dbReference type="AlphaFoldDB" id="A0A9Q1HDU9"/>
<organism evidence="1 2">
    <name type="scientific">Holothuria leucospilota</name>
    <name type="common">Black long sea cucumber</name>
    <name type="synonym">Mertensiothuria leucospilota</name>
    <dbReference type="NCBI Taxonomy" id="206669"/>
    <lineage>
        <taxon>Eukaryota</taxon>
        <taxon>Metazoa</taxon>
        <taxon>Echinodermata</taxon>
        <taxon>Eleutherozoa</taxon>
        <taxon>Echinozoa</taxon>
        <taxon>Holothuroidea</taxon>
        <taxon>Aspidochirotacea</taxon>
        <taxon>Aspidochirotida</taxon>
        <taxon>Holothuriidae</taxon>
        <taxon>Holothuria</taxon>
    </lineage>
</organism>
<evidence type="ECO:0000313" key="2">
    <source>
        <dbReference type="Proteomes" id="UP001152320"/>
    </source>
</evidence>
<dbReference type="EMBL" id="JAIZAY010000005">
    <property type="protein sequence ID" value="KAJ8041551.1"/>
    <property type="molecule type" value="Genomic_DNA"/>
</dbReference>
<accession>A0A9Q1HDU9</accession>
<reference evidence="1" key="1">
    <citation type="submission" date="2021-10" db="EMBL/GenBank/DDBJ databases">
        <title>Tropical sea cucumber genome reveals ecological adaptation and Cuvierian tubules defense mechanism.</title>
        <authorList>
            <person name="Chen T."/>
        </authorList>
    </citation>
    <scope>NUCLEOTIDE SEQUENCE</scope>
    <source>
        <strain evidence="1">Nanhai2018</strain>
        <tissue evidence="1">Muscle</tissue>
    </source>
</reference>
<gene>
    <name evidence="1" type="ORF">HOLleu_12406</name>
</gene>
<proteinExistence type="predicted"/>